<reference evidence="1 2" key="1">
    <citation type="journal article" date="2005" name="Nucleic Acids Res.">
        <title>Genomic blueprint of Hahella chejuensis, a marine microbe producing an algicidal agent.</title>
        <authorList>
            <person name="Jeong H."/>
            <person name="Yim J.H."/>
            <person name="Lee C."/>
            <person name="Choi S.-H."/>
            <person name="Park Y.K."/>
            <person name="Yoon S.H."/>
            <person name="Hur C.-G."/>
            <person name="Kang H.-Y."/>
            <person name="Kim D."/>
            <person name="Lee H.H."/>
            <person name="Park K.H."/>
            <person name="Park S.-H."/>
            <person name="Park H.-S."/>
            <person name="Lee H.K."/>
            <person name="Oh T.K."/>
            <person name="Kim J.F."/>
        </authorList>
    </citation>
    <scope>NUCLEOTIDE SEQUENCE [LARGE SCALE GENOMIC DNA]</scope>
    <source>
        <strain evidence="1 2">KCTC 2396</strain>
    </source>
</reference>
<dbReference type="RefSeq" id="WP_011398714.1">
    <property type="nucleotide sequence ID" value="NC_007645.1"/>
</dbReference>
<sequence length="164" mass="18785">MKSKHLEDALFLDIEASSPDDDAYPICIAWTDPDGAIQKALIIPEDDWEDWDFGYQHSHGLSREHLFEQGETGKDVIRALSSDLAEATVYVDGLDPDAQLLERLFEAFDADMPFELARITDFLPELNFETFLERRQEILLENGLSGFNAENNVFVMAELTRRMR</sequence>
<organism evidence="1 2">
    <name type="scientific">Hahella chejuensis (strain KCTC 2396)</name>
    <dbReference type="NCBI Taxonomy" id="349521"/>
    <lineage>
        <taxon>Bacteria</taxon>
        <taxon>Pseudomonadati</taxon>
        <taxon>Pseudomonadota</taxon>
        <taxon>Gammaproteobacteria</taxon>
        <taxon>Oceanospirillales</taxon>
        <taxon>Hahellaceae</taxon>
        <taxon>Hahella</taxon>
    </lineage>
</organism>
<accession>Q2SCH5</accession>
<keyword evidence="2" id="KW-1185">Reference proteome</keyword>
<dbReference type="AlphaFoldDB" id="Q2SCH5"/>
<dbReference type="STRING" id="349521.HCH_04960"/>
<dbReference type="InterPro" id="IPR012337">
    <property type="entry name" value="RNaseH-like_sf"/>
</dbReference>
<proteinExistence type="predicted"/>
<dbReference type="EMBL" id="CP000155">
    <property type="protein sequence ID" value="ABC31649.1"/>
    <property type="molecule type" value="Genomic_DNA"/>
</dbReference>
<evidence type="ECO:0000313" key="2">
    <source>
        <dbReference type="Proteomes" id="UP000000238"/>
    </source>
</evidence>
<dbReference type="Proteomes" id="UP000000238">
    <property type="component" value="Chromosome"/>
</dbReference>
<dbReference type="SUPFAM" id="SSF53098">
    <property type="entry name" value="Ribonuclease H-like"/>
    <property type="match status" value="1"/>
</dbReference>
<dbReference type="HOGENOM" id="CLU_117593_1_0_6"/>
<evidence type="ECO:0000313" key="1">
    <source>
        <dbReference type="EMBL" id="ABC31649.1"/>
    </source>
</evidence>
<name>Q2SCH5_HAHCH</name>
<dbReference type="KEGG" id="hch:HCH_04960"/>
<dbReference type="eggNOG" id="COG0847">
    <property type="taxonomic scope" value="Bacteria"/>
</dbReference>
<protein>
    <submittedName>
        <fullName evidence="1">Uncharacterized protein</fullName>
    </submittedName>
</protein>
<gene>
    <name evidence="1" type="ordered locus">HCH_04960</name>
</gene>
<dbReference type="OrthoDB" id="6367287at2"/>